<reference evidence="2 3" key="1">
    <citation type="submission" date="2019-09" db="EMBL/GenBank/DDBJ databases">
        <authorList>
            <person name="Chen X.-Y."/>
        </authorList>
    </citation>
    <scope>NUCLEOTIDE SEQUENCE [LARGE SCALE GENOMIC DNA]</scope>
    <source>
        <strain evidence="2 3">NY5</strain>
    </source>
</reference>
<dbReference type="Proteomes" id="UP000323708">
    <property type="component" value="Unassembled WGS sequence"/>
</dbReference>
<comment type="caution">
    <text evidence="2">The sequence shown here is derived from an EMBL/GenBank/DDBJ whole genome shotgun (WGS) entry which is preliminary data.</text>
</comment>
<dbReference type="RefSeq" id="WP_149609670.1">
    <property type="nucleotide sequence ID" value="NZ_VTUX01000001.1"/>
</dbReference>
<dbReference type="InterPro" id="IPR009003">
    <property type="entry name" value="Peptidase_S1_PA"/>
</dbReference>
<proteinExistence type="predicted"/>
<keyword evidence="3" id="KW-1185">Reference proteome</keyword>
<protein>
    <submittedName>
        <fullName evidence="2">Trypsin-like peptidase domain-containing protein</fullName>
    </submittedName>
</protein>
<dbReference type="InterPro" id="IPR043504">
    <property type="entry name" value="Peptidase_S1_PA_chymotrypsin"/>
</dbReference>
<evidence type="ECO:0000313" key="3">
    <source>
        <dbReference type="Proteomes" id="UP000323708"/>
    </source>
</evidence>
<feature type="signal peptide" evidence="1">
    <location>
        <begin position="1"/>
        <end position="25"/>
    </location>
</feature>
<sequence>MRRGAILLAAVCTLVGLLSARSTWAEPRQAYHGDAPQWLRAVGKLHVPGVTYRDGYSRHQQENCSGTLVSSAGSDRADTVITAWHCLEFYRDLSRPITFTLLLADGERIAREAHRLADGGGMYADWAVLRLQRAVDVADVPALIPHPARADPARAVTMAGYSGDPGLGRHGEALTFHAGCRITRQQRGESESDCSAYKGASGGAVVQVSATGEAYFSGVISRGDGERVSLFVPVSGFRGPLNRFLN</sequence>
<dbReference type="EMBL" id="VTUX01000001">
    <property type="protein sequence ID" value="KAA1194201.1"/>
    <property type="molecule type" value="Genomic_DNA"/>
</dbReference>
<dbReference type="SUPFAM" id="SSF50494">
    <property type="entry name" value="Trypsin-like serine proteases"/>
    <property type="match status" value="1"/>
</dbReference>
<organism evidence="2 3">
    <name type="scientific">Pseudohalioglobus sediminis</name>
    <dbReference type="NCBI Taxonomy" id="2606449"/>
    <lineage>
        <taxon>Bacteria</taxon>
        <taxon>Pseudomonadati</taxon>
        <taxon>Pseudomonadota</taxon>
        <taxon>Gammaproteobacteria</taxon>
        <taxon>Cellvibrionales</taxon>
        <taxon>Halieaceae</taxon>
        <taxon>Pseudohalioglobus</taxon>
    </lineage>
</organism>
<name>A0A5B0X772_9GAMM</name>
<evidence type="ECO:0000256" key="1">
    <source>
        <dbReference type="SAM" id="SignalP"/>
    </source>
</evidence>
<gene>
    <name evidence="2" type="ORF">F0M18_01830</name>
</gene>
<evidence type="ECO:0000313" key="2">
    <source>
        <dbReference type="EMBL" id="KAA1194201.1"/>
    </source>
</evidence>
<dbReference type="Gene3D" id="2.40.10.10">
    <property type="entry name" value="Trypsin-like serine proteases"/>
    <property type="match status" value="2"/>
</dbReference>
<dbReference type="Pfam" id="PF13365">
    <property type="entry name" value="Trypsin_2"/>
    <property type="match status" value="1"/>
</dbReference>
<keyword evidence="1" id="KW-0732">Signal</keyword>
<feature type="chain" id="PRO_5022877697" evidence="1">
    <location>
        <begin position="26"/>
        <end position="246"/>
    </location>
</feature>
<dbReference type="AlphaFoldDB" id="A0A5B0X772"/>
<accession>A0A5B0X772</accession>